<sequence>MTSNSTANAADFRALHHQTRPLALPNAWDVGSAIIAEHCGASAIATTSAGIAWSRGRSDGEGLDRDGLIDAIRAIAAAVSVPVTADIEGGHARDGAGVYDTVAAVIDAGAVGINIEDGDRDPVETAARIAQARKAADAAGIGLFVNARTDVFLRGLVPEDGLLAETVARAERYADAGADGVFVPGLADMGLITEPAPAVPLPLNIMVADGSPTIAEPWRRGGRARQPGLLGGSGRVRGCPSGRHRAWSSRAPTPQSGTAPTTPG</sequence>
<dbReference type="RefSeq" id="WP_284328360.1">
    <property type="nucleotide sequence ID" value="NZ_BSUN01000001.1"/>
</dbReference>
<dbReference type="CDD" id="cd00377">
    <property type="entry name" value="ICL_PEPM"/>
    <property type="match status" value="1"/>
</dbReference>
<comment type="caution">
    <text evidence="2">The sequence shown here is derived from an EMBL/GenBank/DDBJ whole genome shotgun (WGS) entry which is preliminary data.</text>
</comment>
<dbReference type="InterPro" id="IPR040442">
    <property type="entry name" value="Pyrv_kinase-like_dom_sf"/>
</dbReference>
<evidence type="ECO:0000313" key="2">
    <source>
        <dbReference type="EMBL" id="GMA36040.1"/>
    </source>
</evidence>
<accession>A0ABQ6IDZ1</accession>
<name>A0ABQ6IDZ1_9MICO</name>
<feature type="region of interest" description="Disordered" evidence="1">
    <location>
        <begin position="216"/>
        <end position="264"/>
    </location>
</feature>
<dbReference type="Gene3D" id="3.20.20.60">
    <property type="entry name" value="Phosphoenolpyruvate-binding domains"/>
    <property type="match status" value="1"/>
</dbReference>
<dbReference type="Pfam" id="PF13714">
    <property type="entry name" value="PEP_mutase"/>
    <property type="match status" value="1"/>
</dbReference>
<dbReference type="InterPro" id="IPR039556">
    <property type="entry name" value="ICL/PEPM"/>
</dbReference>
<evidence type="ECO:0000313" key="3">
    <source>
        <dbReference type="Proteomes" id="UP001157125"/>
    </source>
</evidence>
<dbReference type="InterPro" id="IPR015813">
    <property type="entry name" value="Pyrv/PenolPyrv_kinase-like_dom"/>
</dbReference>
<feature type="compositionally biased region" description="Polar residues" evidence="1">
    <location>
        <begin position="250"/>
        <end position="264"/>
    </location>
</feature>
<dbReference type="PANTHER" id="PTHR42905:SF16">
    <property type="entry name" value="CARBOXYPHOSPHONOENOLPYRUVATE PHOSPHONOMUTASE-LIKE PROTEIN (AFU_ORTHOLOGUE AFUA_5G07230)"/>
    <property type="match status" value="1"/>
</dbReference>
<evidence type="ECO:0000256" key="1">
    <source>
        <dbReference type="SAM" id="MobiDB-lite"/>
    </source>
</evidence>
<protein>
    <submittedName>
        <fullName evidence="2">Phosphonomutase</fullName>
    </submittedName>
</protein>
<keyword evidence="3" id="KW-1185">Reference proteome</keyword>
<dbReference type="SUPFAM" id="SSF51621">
    <property type="entry name" value="Phosphoenolpyruvate/pyruvate domain"/>
    <property type="match status" value="1"/>
</dbReference>
<gene>
    <name evidence="2" type="ORF">GCM10025876_22440</name>
</gene>
<dbReference type="Proteomes" id="UP001157125">
    <property type="component" value="Unassembled WGS sequence"/>
</dbReference>
<dbReference type="PANTHER" id="PTHR42905">
    <property type="entry name" value="PHOSPHOENOLPYRUVATE CARBOXYLASE"/>
    <property type="match status" value="1"/>
</dbReference>
<reference evidence="3" key="1">
    <citation type="journal article" date="2019" name="Int. J. Syst. Evol. Microbiol.">
        <title>The Global Catalogue of Microorganisms (GCM) 10K type strain sequencing project: providing services to taxonomists for standard genome sequencing and annotation.</title>
        <authorList>
            <consortium name="The Broad Institute Genomics Platform"/>
            <consortium name="The Broad Institute Genome Sequencing Center for Infectious Disease"/>
            <person name="Wu L."/>
            <person name="Ma J."/>
        </authorList>
    </citation>
    <scope>NUCLEOTIDE SEQUENCE [LARGE SCALE GENOMIC DNA]</scope>
    <source>
        <strain evidence="3">NBRC 112299</strain>
    </source>
</reference>
<dbReference type="EMBL" id="BSUN01000001">
    <property type="protein sequence ID" value="GMA36040.1"/>
    <property type="molecule type" value="Genomic_DNA"/>
</dbReference>
<proteinExistence type="predicted"/>
<organism evidence="2 3">
    <name type="scientific">Demequina litorisediminis</name>
    <dbReference type="NCBI Taxonomy" id="1849022"/>
    <lineage>
        <taxon>Bacteria</taxon>
        <taxon>Bacillati</taxon>
        <taxon>Actinomycetota</taxon>
        <taxon>Actinomycetes</taxon>
        <taxon>Micrococcales</taxon>
        <taxon>Demequinaceae</taxon>
        <taxon>Demequina</taxon>
    </lineage>
</organism>